<dbReference type="InterPro" id="IPR023584">
    <property type="entry name" value="Ribosome_recyc_fac_dom"/>
</dbReference>
<reference evidence="7 8" key="1">
    <citation type="journal article" date="2020" name="Microb. Ecol.">
        <title>Ecogenomics of the Marine Benthic Filamentous Cyanobacterium Adonisia.</title>
        <authorList>
            <person name="Walter J.M."/>
            <person name="Coutinho F.H."/>
            <person name="Leomil L."/>
            <person name="Hargreaves P.I."/>
            <person name="Campeao M.E."/>
            <person name="Vieira V.V."/>
            <person name="Silva B.S."/>
            <person name="Fistarol G.O."/>
            <person name="Salomon P.S."/>
            <person name="Sawabe T."/>
            <person name="Mino S."/>
            <person name="Hosokawa M."/>
            <person name="Miyashita H."/>
            <person name="Maruyama F."/>
            <person name="van Verk M.C."/>
            <person name="Dutilh B.E."/>
            <person name="Thompson C.C."/>
            <person name="Thompson F.L."/>
        </authorList>
    </citation>
    <scope>NUCLEOTIDE SEQUENCE [LARGE SCALE GENOMIC DNA]</scope>
    <source>
        <strain evidence="7 8">CCMR0081</strain>
    </source>
</reference>
<evidence type="ECO:0000313" key="8">
    <source>
        <dbReference type="Proteomes" id="UP000481033"/>
    </source>
</evidence>
<name>A0A6M0RJD6_9CYAN</name>
<proteinExistence type="inferred from homology"/>
<evidence type="ECO:0000256" key="3">
    <source>
        <dbReference type="ARBA" id="ARBA00022490"/>
    </source>
</evidence>
<dbReference type="Pfam" id="PF01765">
    <property type="entry name" value="RRF"/>
    <property type="match status" value="1"/>
</dbReference>
<dbReference type="Gene3D" id="1.10.132.20">
    <property type="entry name" value="Ribosome-recycling factor"/>
    <property type="match status" value="1"/>
</dbReference>
<dbReference type="InterPro" id="IPR002661">
    <property type="entry name" value="Ribosome_recyc_fac"/>
</dbReference>
<evidence type="ECO:0000313" key="7">
    <source>
        <dbReference type="EMBL" id="NEZ55892.1"/>
    </source>
</evidence>
<comment type="caution">
    <text evidence="7">The sequence shown here is derived from an EMBL/GenBank/DDBJ whole genome shotgun (WGS) entry which is preliminary data.</text>
</comment>
<dbReference type="GO" id="GO:0005737">
    <property type="term" value="C:cytoplasm"/>
    <property type="evidence" value="ECO:0007669"/>
    <property type="project" value="UniProtKB-SubCell"/>
</dbReference>
<dbReference type="InterPro" id="IPR036191">
    <property type="entry name" value="RRF_sf"/>
</dbReference>
<dbReference type="GO" id="GO:0043023">
    <property type="term" value="F:ribosomal large subunit binding"/>
    <property type="evidence" value="ECO:0007669"/>
    <property type="project" value="TreeGrafter"/>
</dbReference>
<dbReference type="SUPFAM" id="SSF55194">
    <property type="entry name" value="Ribosome recycling factor, RRF"/>
    <property type="match status" value="1"/>
</dbReference>
<dbReference type="PANTHER" id="PTHR20982">
    <property type="entry name" value="RIBOSOME RECYCLING FACTOR"/>
    <property type="match status" value="1"/>
</dbReference>
<dbReference type="GO" id="GO:0006415">
    <property type="term" value="P:translational termination"/>
    <property type="evidence" value="ECO:0007669"/>
    <property type="project" value="UniProtKB-UniRule"/>
</dbReference>
<dbReference type="EMBL" id="QXHD01000004">
    <property type="protein sequence ID" value="NEZ55892.1"/>
    <property type="molecule type" value="Genomic_DNA"/>
</dbReference>
<comment type="subcellular location">
    <subcellularLocation>
        <location evidence="1 5">Cytoplasm</location>
    </subcellularLocation>
</comment>
<feature type="domain" description="Ribosome recycling factor" evidence="6">
    <location>
        <begin position="21"/>
        <end position="183"/>
    </location>
</feature>
<evidence type="ECO:0000256" key="1">
    <source>
        <dbReference type="ARBA" id="ARBA00004496"/>
    </source>
</evidence>
<dbReference type="Proteomes" id="UP000481033">
    <property type="component" value="Unassembled WGS sequence"/>
</dbReference>
<evidence type="ECO:0000256" key="4">
    <source>
        <dbReference type="ARBA" id="ARBA00022917"/>
    </source>
</evidence>
<keyword evidence="3 5" id="KW-0963">Cytoplasm</keyword>
<evidence type="ECO:0000256" key="5">
    <source>
        <dbReference type="HAMAP-Rule" id="MF_00040"/>
    </source>
</evidence>
<dbReference type="PANTHER" id="PTHR20982:SF3">
    <property type="entry name" value="MITOCHONDRIAL RIBOSOME RECYCLING FACTOR PSEUDO 1"/>
    <property type="match status" value="1"/>
</dbReference>
<accession>A0A6M0RJD6</accession>
<sequence>MKLADINDVEQAMQKAVEATKRSFNTIRTGRANASLLDRISVDYYGAPTPLKSMANISTPDPSTLMIQPYDASILSQIEKAISLSDVGLVPNNDGSVIRLNIPPLTTERRKEFVKQAGKYAEEGRVAIRNVRRDGMDFAKKQEKSGDLSEDEARDLQDQVQKLTDQYIKNIDKTLDDKEKEIMKV</sequence>
<dbReference type="HAMAP" id="MF_00040">
    <property type="entry name" value="RRF"/>
    <property type="match status" value="1"/>
</dbReference>
<protein>
    <recommendedName>
        <fullName evidence="5">Ribosome-recycling factor</fullName>
        <shortName evidence="5">RRF</shortName>
    </recommendedName>
    <alternativeName>
        <fullName evidence="5">Ribosome-releasing factor</fullName>
    </alternativeName>
</protein>
<keyword evidence="4 5" id="KW-0648">Protein biosynthesis</keyword>
<dbReference type="RefSeq" id="WP_163667793.1">
    <property type="nucleotide sequence ID" value="NZ_QXHD01000004.1"/>
</dbReference>
<dbReference type="FunFam" id="3.30.1360.40:FF:000001">
    <property type="entry name" value="Ribosome-recycling factor"/>
    <property type="match status" value="1"/>
</dbReference>
<dbReference type="AlphaFoldDB" id="A0A6M0RJD6"/>
<comment type="similarity">
    <text evidence="2 5">Belongs to the RRF family.</text>
</comment>
<gene>
    <name evidence="5" type="primary">frr</name>
    <name evidence="7" type="ORF">DXZ20_09455</name>
</gene>
<organism evidence="7 8">
    <name type="scientific">Adonisia turfae CCMR0081</name>
    <dbReference type="NCBI Taxonomy" id="2292702"/>
    <lineage>
        <taxon>Bacteria</taxon>
        <taxon>Bacillati</taxon>
        <taxon>Cyanobacteriota</taxon>
        <taxon>Adonisia</taxon>
        <taxon>Adonisia turfae</taxon>
    </lineage>
</organism>
<evidence type="ECO:0000256" key="2">
    <source>
        <dbReference type="ARBA" id="ARBA00005912"/>
    </source>
</evidence>
<dbReference type="FunFam" id="1.10.132.20:FF:000001">
    <property type="entry name" value="Ribosome-recycling factor"/>
    <property type="match status" value="1"/>
</dbReference>
<evidence type="ECO:0000259" key="6">
    <source>
        <dbReference type="Pfam" id="PF01765"/>
    </source>
</evidence>
<dbReference type="Gene3D" id="3.30.1360.40">
    <property type="match status" value="1"/>
</dbReference>
<comment type="function">
    <text evidence="5">Responsible for the release of ribosomes from messenger RNA at the termination of protein biosynthesis. May increase the efficiency of translation by recycling ribosomes from one round of translation to another.</text>
</comment>
<keyword evidence="8" id="KW-1185">Reference proteome</keyword>
<dbReference type="CDD" id="cd00520">
    <property type="entry name" value="RRF"/>
    <property type="match status" value="1"/>
</dbReference>
<dbReference type="NCBIfam" id="TIGR00496">
    <property type="entry name" value="frr"/>
    <property type="match status" value="1"/>
</dbReference>